<organism evidence="3">
    <name type="scientific">Mesocestoides corti</name>
    <name type="common">Flatworm</name>
    <dbReference type="NCBI Taxonomy" id="53468"/>
    <lineage>
        <taxon>Eukaryota</taxon>
        <taxon>Metazoa</taxon>
        <taxon>Spiralia</taxon>
        <taxon>Lophotrochozoa</taxon>
        <taxon>Platyhelminthes</taxon>
        <taxon>Cestoda</taxon>
        <taxon>Eucestoda</taxon>
        <taxon>Cyclophyllidea</taxon>
        <taxon>Mesocestoididae</taxon>
        <taxon>Mesocestoides</taxon>
    </lineage>
</organism>
<accession>A0A0R3U5F6</accession>
<keyword evidence="2" id="KW-1185">Reference proteome</keyword>
<name>A0A0R3U5F6_MESCO</name>
<reference evidence="3" key="1">
    <citation type="submission" date="2017-02" db="UniProtKB">
        <authorList>
            <consortium name="WormBaseParasite"/>
        </authorList>
    </citation>
    <scope>IDENTIFICATION</scope>
</reference>
<proteinExistence type="predicted"/>
<dbReference type="AlphaFoldDB" id="A0A0R3U5F6"/>
<evidence type="ECO:0000313" key="1">
    <source>
        <dbReference type="EMBL" id="VDD75952.1"/>
    </source>
</evidence>
<protein>
    <submittedName>
        <fullName evidence="3">Mediator of RNA polymerase II transcription subunit 6</fullName>
    </submittedName>
</protein>
<evidence type="ECO:0000313" key="2">
    <source>
        <dbReference type="Proteomes" id="UP000267029"/>
    </source>
</evidence>
<dbReference type="EMBL" id="UXSR01000284">
    <property type="protein sequence ID" value="VDD75952.1"/>
    <property type="molecule type" value="Genomic_DNA"/>
</dbReference>
<dbReference type="WBParaSite" id="MCOS_0000195401-mRNA-1">
    <property type="protein sequence ID" value="MCOS_0000195401-mRNA-1"/>
    <property type="gene ID" value="MCOS_0000195401"/>
</dbReference>
<evidence type="ECO:0000313" key="3">
    <source>
        <dbReference type="WBParaSite" id="MCOS_0000195401-mRNA-1"/>
    </source>
</evidence>
<reference evidence="1 2" key="2">
    <citation type="submission" date="2018-10" db="EMBL/GenBank/DDBJ databases">
        <authorList>
            <consortium name="Pathogen Informatics"/>
        </authorList>
    </citation>
    <scope>NUCLEOTIDE SEQUENCE [LARGE SCALE GENOMIC DNA]</scope>
</reference>
<gene>
    <name evidence="1" type="ORF">MCOS_LOCUS1955</name>
</gene>
<dbReference type="Proteomes" id="UP000267029">
    <property type="component" value="Unassembled WGS sequence"/>
</dbReference>
<sequence length="123" mass="13174">MLKGAVSATLAHFSTGNYFLTGDSHFWRHSSLPPTPFSLAPSLSLIAQNPGKKVIKIMTFAQPPTPPPSQFHSELFASPKTSGDYGKALPLQQLKDPNRGTLQQTEAQSVAFNALVLAIDALA</sequence>